<dbReference type="Proteomes" id="UP000198346">
    <property type="component" value="Unassembled WGS sequence"/>
</dbReference>
<dbReference type="SUPFAM" id="SSF54197">
    <property type="entry name" value="HIT-like"/>
    <property type="match status" value="1"/>
</dbReference>
<organism evidence="1 2">
    <name type="scientific">Amphiplicatus metriothermophilus</name>
    <dbReference type="NCBI Taxonomy" id="1519374"/>
    <lineage>
        <taxon>Bacteria</taxon>
        <taxon>Pseudomonadati</taxon>
        <taxon>Pseudomonadota</taxon>
        <taxon>Alphaproteobacteria</taxon>
        <taxon>Parvularculales</taxon>
        <taxon>Parvularculaceae</taxon>
        <taxon>Amphiplicatus</taxon>
    </lineage>
</organism>
<protein>
    <submittedName>
        <fullName evidence="1">Diadenosine tetraphosphate (Ap4A) hydrolase</fullName>
    </submittedName>
</protein>
<dbReference type="OrthoDB" id="9784774at2"/>
<dbReference type="AlphaFoldDB" id="A0A239PSQ6"/>
<proteinExistence type="predicted"/>
<dbReference type="InterPro" id="IPR036265">
    <property type="entry name" value="HIT-like_sf"/>
</dbReference>
<dbReference type="GO" id="GO:0016787">
    <property type="term" value="F:hydrolase activity"/>
    <property type="evidence" value="ECO:0007669"/>
    <property type="project" value="UniProtKB-KW"/>
</dbReference>
<dbReference type="EMBL" id="FZQA01000003">
    <property type="protein sequence ID" value="SNT73305.1"/>
    <property type="molecule type" value="Genomic_DNA"/>
</dbReference>
<sequence length="163" mass="17751">MPAAAPLPAVTPTMEKFGHPDGLIAEYRWWAVLLRPKQPTLGALVLAAKARVSAFSDLPREAFEELSEAVAGIETALKAFCAYEKINYLMLMMVDPEPHFHVLPRYVGERAFAGFKVADAGWPGPPALDKAAAPNEEQRRAVIAQLRALWPHRARVPGGGADV</sequence>
<keyword evidence="1" id="KW-0378">Hydrolase</keyword>
<evidence type="ECO:0000313" key="2">
    <source>
        <dbReference type="Proteomes" id="UP000198346"/>
    </source>
</evidence>
<name>A0A239PSQ6_9PROT</name>
<evidence type="ECO:0000313" key="1">
    <source>
        <dbReference type="EMBL" id="SNT73305.1"/>
    </source>
</evidence>
<keyword evidence="2" id="KW-1185">Reference proteome</keyword>
<reference evidence="1 2" key="1">
    <citation type="submission" date="2017-07" db="EMBL/GenBank/DDBJ databases">
        <authorList>
            <person name="Sun Z.S."/>
            <person name="Albrecht U."/>
            <person name="Echele G."/>
            <person name="Lee C.C."/>
        </authorList>
    </citation>
    <scope>NUCLEOTIDE SEQUENCE [LARGE SCALE GENOMIC DNA]</scope>
    <source>
        <strain evidence="1 2">CGMCC 1.12710</strain>
    </source>
</reference>
<gene>
    <name evidence="1" type="ORF">SAMN06297382_1703</name>
</gene>
<dbReference type="RefSeq" id="WP_089412182.1">
    <property type="nucleotide sequence ID" value="NZ_FZQA01000003.1"/>
</dbReference>
<dbReference type="Gene3D" id="3.30.428.10">
    <property type="entry name" value="HIT-like"/>
    <property type="match status" value="1"/>
</dbReference>
<accession>A0A239PSQ6</accession>